<reference evidence="1 2" key="1">
    <citation type="submission" date="2024-04" db="EMBL/GenBank/DDBJ databases">
        <authorList>
            <person name="Abashina T."/>
            <person name="Shaikin A."/>
        </authorList>
    </citation>
    <scope>NUCLEOTIDE SEQUENCE [LARGE SCALE GENOMIC DNA]</scope>
    <source>
        <strain evidence="1 2">AAFK</strain>
    </source>
</reference>
<dbReference type="InterPro" id="IPR029052">
    <property type="entry name" value="Metallo-depent_PP-like"/>
</dbReference>
<sequence>MNLLFVGDVVGEPGRRVLLRHLRPLKDKLMLDYIVVNAENIAGGFGVTEKICRELFEHEVDVISSGNHIWDRKEALEYITREPRLLRPHNFPSGTPGSGWHVGQTASGEPVGVLNLMGQAFMHPTLDCPFQAADQVLAAKPDNLKMILVDMHAETTSEKMALGWHLDGRVSAVVGTHTHVPTADERVLSRGTAYISDVGMTGPYDSVIGMKKEGALKRFLTKLPERLEVAPGPATLSAVLIRVDPVSGRSQGIERISIRE</sequence>
<dbReference type="InterPro" id="IPR005235">
    <property type="entry name" value="YmdB-like"/>
</dbReference>
<dbReference type="PIRSF" id="PIRSF004789">
    <property type="entry name" value="DR1281"/>
    <property type="match status" value="1"/>
</dbReference>
<accession>A0ABU9D8Y4</accession>
<dbReference type="NCBIfam" id="TIGR00282">
    <property type="entry name" value="TIGR00282 family metallophosphoesterase"/>
    <property type="match status" value="1"/>
</dbReference>
<dbReference type="SUPFAM" id="SSF56300">
    <property type="entry name" value="Metallo-dependent phosphatases"/>
    <property type="match status" value="1"/>
</dbReference>
<comment type="caution">
    <text evidence="1">The sequence shown here is derived from an EMBL/GenBank/DDBJ whole genome shotgun (WGS) entry which is preliminary data.</text>
</comment>
<gene>
    <name evidence="1" type="ORF">WOB96_08935</name>
</gene>
<evidence type="ECO:0000313" key="2">
    <source>
        <dbReference type="Proteomes" id="UP001446205"/>
    </source>
</evidence>
<dbReference type="EMBL" id="JBBPCO010000008">
    <property type="protein sequence ID" value="MEK8089891.1"/>
    <property type="molecule type" value="Genomic_DNA"/>
</dbReference>
<dbReference type="CDD" id="cd07382">
    <property type="entry name" value="MPP_DR1281"/>
    <property type="match status" value="1"/>
</dbReference>
<protein>
    <submittedName>
        <fullName evidence="1">TIGR00282 family metallophosphoesterase</fullName>
    </submittedName>
</protein>
<dbReference type="Pfam" id="PF13277">
    <property type="entry name" value="YmdB"/>
    <property type="match status" value="1"/>
</dbReference>
<keyword evidence="2" id="KW-1185">Reference proteome</keyword>
<dbReference type="Proteomes" id="UP001446205">
    <property type="component" value="Unassembled WGS sequence"/>
</dbReference>
<organism evidence="1 2">
    <name type="scientific">Thermithiobacillus plumbiphilus</name>
    <dbReference type="NCBI Taxonomy" id="1729899"/>
    <lineage>
        <taxon>Bacteria</taxon>
        <taxon>Pseudomonadati</taxon>
        <taxon>Pseudomonadota</taxon>
        <taxon>Acidithiobacillia</taxon>
        <taxon>Acidithiobacillales</taxon>
        <taxon>Thermithiobacillaceae</taxon>
        <taxon>Thermithiobacillus</taxon>
    </lineage>
</organism>
<name>A0ABU9D8Y4_9PROT</name>
<dbReference type="PANTHER" id="PTHR36303">
    <property type="entry name" value="2',3'-CYCLIC-NUCLEOTIDE 2'-PHOSPHODIESTERASE"/>
    <property type="match status" value="1"/>
</dbReference>
<dbReference type="RefSeq" id="WP_341370949.1">
    <property type="nucleotide sequence ID" value="NZ_JBBPCO010000008.1"/>
</dbReference>
<evidence type="ECO:0000313" key="1">
    <source>
        <dbReference type="EMBL" id="MEK8089891.1"/>
    </source>
</evidence>
<proteinExistence type="predicted"/>
<dbReference type="PANTHER" id="PTHR36303:SF1">
    <property type="entry name" value="2',3'-CYCLIC-NUCLEOTIDE 2'-PHOSPHODIESTERASE"/>
    <property type="match status" value="1"/>
</dbReference>
<dbReference type="Gene3D" id="3.60.21.10">
    <property type="match status" value="1"/>
</dbReference>